<comment type="caution">
    <text evidence="1">The sequence shown here is derived from an EMBL/GenBank/DDBJ whole genome shotgun (WGS) entry which is preliminary data.</text>
</comment>
<proteinExistence type="predicted"/>
<evidence type="ECO:0000313" key="1">
    <source>
        <dbReference type="EMBL" id="MYM67120.1"/>
    </source>
</evidence>
<keyword evidence="2" id="KW-1185">Reference proteome</keyword>
<accession>A0A7X4KBG3</accession>
<dbReference type="EMBL" id="WWCK01000003">
    <property type="protein sequence ID" value="MYM67120.1"/>
    <property type="molecule type" value="Genomic_DNA"/>
</dbReference>
<name>A0A7X4KBG3_9BURK</name>
<dbReference type="RefSeq" id="WP_161013689.1">
    <property type="nucleotide sequence ID" value="NZ_WWCK01000003.1"/>
</dbReference>
<reference evidence="1 2" key="1">
    <citation type="submission" date="2019-12" db="EMBL/GenBank/DDBJ databases">
        <title>Novel species isolated from a subtropical stream in China.</title>
        <authorList>
            <person name="Lu H."/>
        </authorList>
    </citation>
    <scope>NUCLEOTIDE SEQUENCE [LARGE SCALE GENOMIC DNA]</scope>
    <source>
        <strain evidence="1 2">FT55W</strain>
    </source>
</reference>
<protein>
    <submittedName>
        <fullName evidence="1">Uncharacterized protein</fullName>
    </submittedName>
</protein>
<evidence type="ECO:0000313" key="2">
    <source>
        <dbReference type="Proteomes" id="UP000450012"/>
    </source>
</evidence>
<dbReference type="Proteomes" id="UP000450012">
    <property type="component" value="Unassembled WGS sequence"/>
</dbReference>
<organism evidence="1 2">
    <name type="scientific">Duganella rivi</name>
    <dbReference type="NCBI Taxonomy" id="2666083"/>
    <lineage>
        <taxon>Bacteria</taxon>
        <taxon>Pseudomonadati</taxon>
        <taxon>Pseudomonadota</taxon>
        <taxon>Betaproteobacteria</taxon>
        <taxon>Burkholderiales</taxon>
        <taxon>Oxalobacteraceae</taxon>
        <taxon>Telluria group</taxon>
        <taxon>Duganella</taxon>
    </lineage>
</organism>
<gene>
    <name evidence="1" type="ORF">GTP45_09790</name>
</gene>
<dbReference type="AlphaFoldDB" id="A0A7X4KBG3"/>
<sequence>MKIEDHIKRLLSDPDGLDFDGLRRKGIALLQDLSSQQWTDYNLHDPGVTLLELLSYGLTDLVYRTDFDVADFLTGPDGRIDFEAQALYPPPDIFPNQPVTDIDFCKLIYDQLPPVDDVWIRKRGKTGLYSVFIKPHESLFESDSRSDCEALRKDVLLLLSMYRNLCRDVERVSIVRAQVYSLSGEIEIDDSRPAAEVYADIYFSCAKLISSGGQIVRFEEALAQGMSWEQMLEGPLTYHGYIADGHFKQANYEIDVVNLITLVRHIPGVRQVKRLCLRRDAEDMEYSQVKLKESGEVCPVLGFPQSAAVLQKLRLIHGKSTDPLQTGSQEDFQHVPGRYADQLHEEAKLYLRKLEFEYDAFRNNEGQLQRLLKLPQGSYRDLAEYGSVGEHTPAVYGINHYGVPDSYPPEAKARARQLKAYLYPFEQMMANYLASLQGIKRLYSSDETLDRTYFAQYLGNEQVPNLEVLYSGHVGQGEVDAVLAGQDTFTDRRNRVLDSLLAVYGEVFPADALRRYDVYHPDDFGHHLIECKIGLLKDFCDLSAGRGQAMNLLLPYWTGENCAPIQRRVQLLSGCSGQVVGRKLVQALNNDEVKFISDKRYEGQLERQVDYGKTKPLAWAAEAAPQPVLSGLPFGTLSPSLLSAGIRKENYSVLAEEGEQSWLCLSLDEKRCWPLLRLPSADAPQAARELRQRLIGLNKATEGFHLLEHVLLRPRVAATQHDVKSDFYAHRVSVVLPGFTARFRDQGCRAWVEELIAQNLPAHILPTFYWLDFAFLAQFELRYARWLELVGVVNDPAALDQAAAELIAFFNTVDAYHTNRQWM</sequence>